<dbReference type="GO" id="GO:0031588">
    <property type="term" value="C:nucleotide-activated protein kinase complex"/>
    <property type="evidence" value="ECO:0007669"/>
    <property type="project" value="TreeGrafter"/>
</dbReference>
<accession>A0A9P4SGZ2</accession>
<dbReference type="Gene3D" id="6.20.250.60">
    <property type="match status" value="1"/>
</dbReference>
<evidence type="ECO:0000313" key="7">
    <source>
        <dbReference type="Proteomes" id="UP000799429"/>
    </source>
</evidence>
<evidence type="ECO:0000256" key="1">
    <source>
        <dbReference type="ARBA" id="ARBA00004496"/>
    </source>
</evidence>
<keyword evidence="7" id="KW-1185">Reference proteome</keyword>
<comment type="subcellular location">
    <subcellularLocation>
        <location evidence="1">Cytoplasm</location>
    </subcellularLocation>
</comment>
<dbReference type="CDD" id="cd02859">
    <property type="entry name" value="E_set_AMPKbeta_like_N"/>
    <property type="match status" value="1"/>
</dbReference>
<dbReference type="Pfam" id="PF16561">
    <property type="entry name" value="AMPK1_CBM"/>
    <property type="match status" value="1"/>
</dbReference>
<dbReference type="PANTHER" id="PTHR10343:SF84">
    <property type="entry name" value="5'-AMP-ACTIVATED PROTEIN KINASE SUBUNIT BETA-1"/>
    <property type="match status" value="1"/>
</dbReference>
<dbReference type="GO" id="GO:0019901">
    <property type="term" value="F:protein kinase binding"/>
    <property type="evidence" value="ECO:0007669"/>
    <property type="project" value="TreeGrafter"/>
</dbReference>
<feature type="compositionally biased region" description="Pro residues" evidence="4">
    <location>
        <begin position="364"/>
        <end position="374"/>
    </location>
</feature>
<protein>
    <submittedName>
        <fullName evidence="6">Carbohydrate-binding module family 48 protein</fullName>
    </submittedName>
</protein>
<feature type="compositionally biased region" description="Polar residues" evidence="4">
    <location>
        <begin position="1"/>
        <end position="24"/>
    </location>
</feature>
<dbReference type="InterPro" id="IPR013783">
    <property type="entry name" value="Ig-like_fold"/>
</dbReference>
<evidence type="ECO:0000313" key="6">
    <source>
        <dbReference type="EMBL" id="KAF2841610.1"/>
    </source>
</evidence>
<reference evidence="6" key="1">
    <citation type="journal article" date="2020" name="Stud. Mycol.">
        <title>101 Dothideomycetes genomes: a test case for predicting lifestyles and emergence of pathogens.</title>
        <authorList>
            <person name="Haridas S."/>
            <person name="Albert R."/>
            <person name="Binder M."/>
            <person name="Bloem J."/>
            <person name="Labutti K."/>
            <person name="Salamov A."/>
            <person name="Andreopoulos B."/>
            <person name="Baker S."/>
            <person name="Barry K."/>
            <person name="Bills G."/>
            <person name="Bluhm B."/>
            <person name="Cannon C."/>
            <person name="Castanera R."/>
            <person name="Culley D."/>
            <person name="Daum C."/>
            <person name="Ezra D."/>
            <person name="Gonzalez J."/>
            <person name="Henrissat B."/>
            <person name="Kuo A."/>
            <person name="Liang C."/>
            <person name="Lipzen A."/>
            <person name="Lutzoni F."/>
            <person name="Magnuson J."/>
            <person name="Mondo S."/>
            <person name="Nolan M."/>
            <person name="Ohm R."/>
            <person name="Pangilinan J."/>
            <person name="Park H.-J."/>
            <person name="Ramirez L."/>
            <person name="Alfaro M."/>
            <person name="Sun H."/>
            <person name="Tritt A."/>
            <person name="Yoshinaga Y."/>
            <person name="Zwiers L.-H."/>
            <person name="Turgeon B."/>
            <person name="Goodwin S."/>
            <person name="Spatafora J."/>
            <person name="Crous P."/>
            <person name="Grigoriev I."/>
        </authorList>
    </citation>
    <scope>NUCLEOTIDE SEQUENCE</scope>
    <source>
        <strain evidence="6">CBS 101060</strain>
    </source>
</reference>
<dbReference type="OrthoDB" id="531008at2759"/>
<dbReference type="GO" id="GO:0005634">
    <property type="term" value="C:nucleus"/>
    <property type="evidence" value="ECO:0007669"/>
    <property type="project" value="TreeGrafter"/>
</dbReference>
<feature type="compositionally biased region" description="Polar residues" evidence="4">
    <location>
        <begin position="67"/>
        <end position="82"/>
    </location>
</feature>
<comment type="caution">
    <text evidence="6">The sequence shown here is derived from an EMBL/GenBank/DDBJ whole genome shotgun (WGS) entry which is preliminary data.</text>
</comment>
<dbReference type="GO" id="GO:0007165">
    <property type="term" value="P:signal transduction"/>
    <property type="evidence" value="ECO:0007669"/>
    <property type="project" value="UniProtKB-ARBA"/>
</dbReference>
<dbReference type="GO" id="GO:0005737">
    <property type="term" value="C:cytoplasm"/>
    <property type="evidence" value="ECO:0007669"/>
    <property type="project" value="UniProtKB-SubCell"/>
</dbReference>
<evidence type="ECO:0000259" key="5">
    <source>
        <dbReference type="SMART" id="SM01010"/>
    </source>
</evidence>
<dbReference type="Proteomes" id="UP000799429">
    <property type="component" value="Unassembled WGS sequence"/>
</dbReference>
<dbReference type="InterPro" id="IPR037256">
    <property type="entry name" value="ASC_dom_sf"/>
</dbReference>
<evidence type="ECO:0000256" key="4">
    <source>
        <dbReference type="SAM" id="MobiDB-lite"/>
    </source>
</evidence>
<dbReference type="InterPro" id="IPR014756">
    <property type="entry name" value="Ig_E-set"/>
</dbReference>
<dbReference type="SMART" id="SM01010">
    <property type="entry name" value="AMPKBI"/>
    <property type="match status" value="1"/>
</dbReference>
<dbReference type="EMBL" id="MU006091">
    <property type="protein sequence ID" value="KAF2841610.1"/>
    <property type="molecule type" value="Genomic_DNA"/>
</dbReference>
<proteinExistence type="inferred from homology"/>
<feature type="region of interest" description="Disordered" evidence="4">
    <location>
        <begin position="1"/>
        <end position="144"/>
    </location>
</feature>
<dbReference type="SUPFAM" id="SSF81296">
    <property type="entry name" value="E set domains"/>
    <property type="match status" value="1"/>
</dbReference>
<dbReference type="SUPFAM" id="SSF160219">
    <property type="entry name" value="AMPKBI-like"/>
    <property type="match status" value="1"/>
</dbReference>
<dbReference type="AlphaFoldDB" id="A0A9P4SGZ2"/>
<feature type="compositionally biased region" description="Low complexity" evidence="4">
    <location>
        <begin position="354"/>
        <end position="363"/>
    </location>
</feature>
<sequence>MGNSPSRNNTSNPQSPSAQGNASYPKQPRRRESIQALSLTKPTAAPPSASLTTAHSTAPIRTHSRNRSQTIATAQLKGQDSTAVEKMGNINSINKTRSRDSSPTRTVDTSLPPRSNVTVPVPVPEAPFARAPHSPIPEVETESARDSYSAAPASFTRPPRLPLPIEEVPQAPGSPILGPSVMSSDATSPIEVIDNEEVLPRRSSMLSSTTMDEDEDDGLGNLHAQEGVAVPTVPTIIEWRGPGEKIYVTGTFANWDKKYKLYRDGPSRHPGALSALINLMPGTHHIKFIVDGDMRLSDQLPTAVDFTNILVNYIEVAPEDISAASSDTTTKPETKQSDIPAVQDTTVPQPILEARPATAATTPKPAPTLQPPRPTMADPTPIQRGPPKQYHNVIPRFLKDLEGPEDNPRTARATAAANSMPTPPSLPMFLGKSILNTATPTKDDSSVLVIPNHTVLNHLATSSIKNNILATSATTRYKRKFLTTILYKPKSLKKEEEEAAAAAERVRAG</sequence>
<dbReference type="PANTHER" id="PTHR10343">
    <property type="entry name" value="5'-AMP-ACTIVATED PROTEIN KINASE , BETA SUBUNIT"/>
    <property type="match status" value="1"/>
</dbReference>
<dbReference type="InterPro" id="IPR032640">
    <property type="entry name" value="AMPK1_CBM"/>
</dbReference>
<gene>
    <name evidence="6" type="ORF">M501DRAFT_1000875</name>
</gene>
<feature type="domain" description="Association with the SNF1 complex (ASC)" evidence="5">
    <location>
        <begin position="383"/>
        <end position="490"/>
    </location>
</feature>
<organism evidence="6 7">
    <name type="scientific">Patellaria atrata CBS 101060</name>
    <dbReference type="NCBI Taxonomy" id="1346257"/>
    <lineage>
        <taxon>Eukaryota</taxon>
        <taxon>Fungi</taxon>
        <taxon>Dikarya</taxon>
        <taxon>Ascomycota</taxon>
        <taxon>Pezizomycotina</taxon>
        <taxon>Dothideomycetes</taxon>
        <taxon>Dothideomycetes incertae sedis</taxon>
        <taxon>Patellariales</taxon>
        <taxon>Patellariaceae</taxon>
        <taxon>Patellaria</taxon>
    </lineage>
</organism>
<feature type="compositionally biased region" description="Polar residues" evidence="4">
    <location>
        <begin position="103"/>
        <end position="118"/>
    </location>
</feature>
<dbReference type="InterPro" id="IPR006828">
    <property type="entry name" value="ASC_dom"/>
</dbReference>
<comment type="similarity">
    <text evidence="2">Belongs to the 5'-AMP-activated protein kinase beta subunit family.</text>
</comment>
<name>A0A9P4SGZ2_9PEZI</name>
<dbReference type="InterPro" id="IPR050827">
    <property type="entry name" value="CRP1_MDG1_kinase"/>
</dbReference>
<dbReference type="Pfam" id="PF04739">
    <property type="entry name" value="AMPKBI"/>
    <property type="match status" value="1"/>
</dbReference>
<dbReference type="FunFam" id="2.60.40.10:FF:000562">
    <property type="entry name" value="Snf1 kinase complex beta-subunit Gal83"/>
    <property type="match status" value="1"/>
</dbReference>
<evidence type="ECO:0000256" key="3">
    <source>
        <dbReference type="ARBA" id="ARBA00022490"/>
    </source>
</evidence>
<keyword evidence="3" id="KW-0963">Cytoplasm</keyword>
<feature type="region of interest" description="Disordered" evidence="4">
    <location>
        <begin position="324"/>
        <end position="388"/>
    </location>
</feature>
<dbReference type="Gene3D" id="2.60.40.10">
    <property type="entry name" value="Immunoglobulins"/>
    <property type="match status" value="1"/>
</dbReference>
<feature type="compositionally biased region" description="Low complexity" evidence="4">
    <location>
        <begin position="38"/>
        <end position="59"/>
    </location>
</feature>
<evidence type="ECO:0000256" key="2">
    <source>
        <dbReference type="ARBA" id="ARBA00010926"/>
    </source>
</evidence>